<dbReference type="InterPro" id="IPR012337">
    <property type="entry name" value="RNaseH-like_sf"/>
</dbReference>
<dbReference type="EMBL" id="QXDL01000272">
    <property type="protein sequence ID" value="RIH78080.1"/>
    <property type="molecule type" value="Genomic_DNA"/>
</dbReference>
<evidence type="ECO:0000259" key="6">
    <source>
        <dbReference type="SMART" id="SM00732"/>
    </source>
</evidence>
<comment type="similarity">
    <text evidence="5">Belongs to the YqgF HJR family.</text>
</comment>
<dbReference type="NCBIfam" id="TIGR00250">
    <property type="entry name" value="RNAse_H_YqgF"/>
    <property type="match status" value="1"/>
</dbReference>
<comment type="subcellular location">
    <subcellularLocation>
        <location evidence="5">Cytoplasm</location>
    </subcellularLocation>
</comment>
<comment type="caution">
    <text evidence="7">The sequence shown here is derived from an EMBL/GenBank/DDBJ whole genome shotgun (WGS) entry which is preliminary data.</text>
</comment>
<dbReference type="Gene3D" id="3.30.420.140">
    <property type="entry name" value="YqgF/RNase H-like domain"/>
    <property type="match status" value="1"/>
</dbReference>
<evidence type="ECO:0000313" key="7">
    <source>
        <dbReference type="EMBL" id="RIH78080.1"/>
    </source>
</evidence>
<evidence type="ECO:0000256" key="5">
    <source>
        <dbReference type="HAMAP-Rule" id="MF_00651"/>
    </source>
</evidence>
<keyword evidence="8" id="KW-1185">Reference proteome</keyword>
<evidence type="ECO:0000256" key="2">
    <source>
        <dbReference type="ARBA" id="ARBA00022517"/>
    </source>
</evidence>
<comment type="function">
    <text evidence="5">Could be a nuclease involved in processing of the 5'-end of pre-16S rRNA.</text>
</comment>
<evidence type="ECO:0000313" key="8">
    <source>
        <dbReference type="Proteomes" id="UP000265715"/>
    </source>
</evidence>
<keyword evidence="3 5" id="KW-0540">Nuclease</keyword>
<proteinExistence type="inferred from homology"/>
<dbReference type="SMART" id="SM00732">
    <property type="entry name" value="YqgFc"/>
    <property type="match status" value="1"/>
</dbReference>
<dbReference type="InterPro" id="IPR005227">
    <property type="entry name" value="YqgF"/>
</dbReference>
<dbReference type="GO" id="GO:0004518">
    <property type="term" value="F:nuclease activity"/>
    <property type="evidence" value="ECO:0007669"/>
    <property type="project" value="UniProtKB-KW"/>
</dbReference>
<dbReference type="EC" id="3.1.-.-" evidence="5"/>
<dbReference type="Pfam" id="PF03652">
    <property type="entry name" value="RuvX"/>
    <property type="match status" value="1"/>
</dbReference>
<dbReference type="InterPro" id="IPR006641">
    <property type="entry name" value="YqgF/RNaseH-like_dom"/>
</dbReference>
<organism evidence="7 8">
    <name type="scientific">Calidithermus terrae</name>
    <dbReference type="NCBI Taxonomy" id="1408545"/>
    <lineage>
        <taxon>Bacteria</taxon>
        <taxon>Thermotogati</taxon>
        <taxon>Deinococcota</taxon>
        <taxon>Deinococci</taxon>
        <taxon>Thermales</taxon>
        <taxon>Thermaceae</taxon>
        <taxon>Calidithermus</taxon>
    </lineage>
</organism>
<dbReference type="SUPFAM" id="SSF53098">
    <property type="entry name" value="Ribonuclease H-like"/>
    <property type="match status" value="1"/>
</dbReference>
<keyword evidence="2 5" id="KW-0690">Ribosome biogenesis</keyword>
<accession>A0A399E5Q4</accession>
<dbReference type="GO" id="GO:0000967">
    <property type="term" value="P:rRNA 5'-end processing"/>
    <property type="evidence" value="ECO:0007669"/>
    <property type="project" value="UniProtKB-UniRule"/>
</dbReference>
<keyword evidence="1 5" id="KW-0963">Cytoplasm</keyword>
<dbReference type="Proteomes" id="UP000265715">
    <property type="component" value="Unassembled WGS sequence"/>
</dbReference>
<dbReference type="InterPro" id="IPR037027">
    <property type="entry name" value="YqgF/RNaseH-like_dom_sf"/>
</dbReference>
<dbReference type="GO" id="GO:0016788">
    <property type="term" value="F:hydrolase activity, acting on ester bonds"/>
    <property type="evidence" value="ECO:0007669"/>
    <property type="project" value="UniProtKB-UniRule"/>
</dbReference>
<dbReference type="AlphaFoldDB" id="A0A399E5Q4"/>
<protein>
    <recommendedName>
        <fullName evidence="5">Putative pre-16S rRNA nuclease</fullName>
        <ecNumber evidence="5">3.1.-.-</ecNumber>
    </recommendedName>
</protein>
<gene>
    <name evidence="7" type="ORF">Mterra_03698</name>
</gene>
<evidence type="ECO:0000256" key="4">
    <source>
        <dbReference type="ARBA" id="ARBA00022801"/>
    </source>
</evidence>
<dbReference type="CDD" id="cd16964">
    <property type="entry name" value="YqgF"/>
    <property type="match status" value="1"/>
</dbReference>
<dbReference type="GO" id="GO:0005829">
    <property type="term" value="C:cytosol"/>
    <property type="evidence" value="ECO:0007669"/>
    <property type="project" value="TreeGrafter"/>
</dbReference>
<name>A0A399E5Q4_9DEIN</name>
<reference evidence="7 8" key="1">
    <citation type="submission" date="2018-08" db="EMBL/GenBank/DDBJ databases">
        <title>Meiothermus terrae DSM 26712 genome sequencing project.</title>
        <authorList>
            <person name="Da Costa M.S."/>
            <person name="Albuquerque L."/>
            <person name="Raposo P."/>
            <person name="Froufe H.J.C."/>
            <person name="Barroso C.S."/>
            <person name="Egas C."/>
        </authorList>
    </citation>
    <scope>NUCLEOTIDE SEQUENCE [LARGE SCALE GENOMIC DNA]</scope>
    <source>
        <strain evidence="7 8">DSM 26712</strain>
    </source>
</reference>
<feature type="domain" description="YqgF/RNase H-like" evidence="6">
    <location>
        <begin position="13"/>
        <end position="112"/>
    </location>
</feature>
<keyword evidence="4 5" id="KW-0378">Hydrolase</keyword>
<dbReference type="PANTHER" id="PTHR33317:SF4">
    <property type="entry name" value="POLYNUCLEOTIDYL TRANSFERASE, RIBONUCLEASE H-LIKE SUPERFAMILY PROTEIN"/>
    <property type="match status" value="1"/>
</dbReference>
<evidence type="ECO:0000256" key="3">
    <source>
        <dbReference type="ARBA" id="ARBA00022722"/>
    </source>
</evidence>
<sequence>MKRAGRDALIGRVKVAALDVGEARIGLAVGETGSSWAFGRGYLVRKGLEADLEALRQFARREALERFVVGLPLRTDGRPGAQAERVMGLVEAMRQAGFTVELLDERFTTKLGQNRLMSAPKRVRQEKGKLDEAAAVALLESYLSGPRP</sequence>
<dbReference type="PANTHER" id="PTHR33317">
    <property type="entry name" value="POLYNUCLEOTIDYL TRANSFERASE, RIBONUCLEASE H-LIKE SUPERFAMILY PROTEIN"/>
    <property type="match status" value="1"/>
</dbReference>
<dbReference type="HAMAP" id="MF_00651">
    <property type="entry name" value="Nuclease_YqgF"/>
    <property type="match status" value="1"/>
</dbReference>
<evidence type="ECO:0000256" key="1">
    <source>
        <dbReference type="ARBA" id="ARBA00022490"/>
    </source>
</evidence>